<name>A0A162ZW02_PHYB8</name>
<evidence type="ECO:0000313" key="4">
    <source>
        <dbReference type="Proteomes" id="UP000077315"/>
    </source>
</evidence>
<dbReference type="OrthoDB" id="10410013at2759"/>
<feature type="transmembrane region" description="Helical" evidence="2">
    <location>
        <begin position="6"/>
        <end position="24"/>
    </location>
</feature>
<keyword evidence="4" id="KW-1185">Reference proteome</keyword>
<organism evidence="3 4">
    <name type="scientific">Phycomyces blakesleeanus (strain ATCC 8743b / DSM 1359 / FGSC 10004 / NBRC 33097 / NRRL 1555)</name>
    <dbReference type="NCBI Taxonomy" id="763407"/>
    <lineage>
        <taxon>Eukaryota</taxon>
        <taxon>Fungi</taxon>
        <taxon>Fungi incertae sedis</taxon>
        <taxon>Mucoromycota</taxon>
        <taxon>Mucoromycotina</taxon>
        <taxon>Mucoromycetes</taxon>
        <taxon>Mucorales</taxon>
        <taxon>Phycomycetaceae</taxon>
        <taxon>Phycomyces</taxon>
    </lineage>
</organism>
<keyword evidence="2" id="KW-1133">Transmembrane helix</keyword>
<reference evidence="4" key="1">
    <citation type="submission" date="2015-06" db="EMBL/GenBank/DDBJ databases">
        <title>Expansion of signal transduction pathways in fungi by whole-genome duplication.</title>
        <authorList>
            <consortium name="DOE Joint Genome Institute"/>
            <person name="Corrochano L.M."/>
            <person name="Kuo A."/>
            <person name="Marcet-Houben M."/>
            <person name="Polaino S."/>
            <person name="Salamov A."/>
            <person name="Villalobos J.M."/>
            <person name="Alvarez M.I."/>
            <person name="Avalos J."/>
            <person name="Benito E.P."/>
            <person name="Benoit I."/>
            <person name="Burger G."/>
            <person name="Camino L.P."/>
            <person name="Canovas D."/>
            <person name="Cerda-Olmedo E."/>
            <person name="Cheng J.-F."/>
            <person name="Dominguez A."/>
            <person name="Elias M."/>
            <person name="Eslava A.P."/>
            <person name="Glaser F."/>
            <person name="Grimwood J."/>
            <person name="Gutierrez G."/>
            <person name="Heitman J."/>
            <person name="Henrissat B."/>
            <person name="Iturriaga E.A."/>
            <person name="Lang B.F."/>
            <person name="Lavin J.L."/>
            <person name="Lee S."/>
            <person name="Li W."/>
            <person name="Lindquist E."/>
            <person name="Lopez-Garcia S."/>
            <person name="Luque E.M."/>
            <person name="Marcos A.T."/>
            <person name="Martin J."/>
            <person name="McCluskey K."/>
            <person name="Medina H.R."/>
            <person name="Miralles-Duran A."/>
            <person name="Miyazaki A."/>
            <person name="Munoz-Torres E."/>
            <person name="Oguiza J.A."/>
            <person name="Ohm R."/>
            <person name="Olmedo M."/>
            <person name="Orejas M."/>
            <person name="Ortiz-Castellanos L."/>
            <person name="Pisabarro A.G."/>
            <person name="Rodriguez-Romero J."/>
            <person name="Ruiz-Herrera J."/>
            <person name="Ruiz-Vazquez R."/>
            <person name="Sanz C."/>
            <person name="Schackwitz W."/>
            <person name="Schmutz J."/>
            <person name="Shahriari M."/>
            <person name="Shelest E."/>
            <person name="Silva-Franco F."/>
            <person name="Soanes D."/>
            <person name="Syed K."/>
            <person name="Tagua V.G."/>
            <person name="Talbot N.J."/>
            <person name="Thon M."/>
            <person name="De vries R.P."/>
            <person name="Wiebenga A."/>
            <person name="Yadav J.S."/>
            <person name="Braun E.L."/>
            <person name="Baker S."/>
            <person name="Garre V."/>
            <person name="Horwitz B."/>
            <person name="Torres-Martinez S."/>
            <person name="Idnurm A."/>
            <person name="Herrera-Estrella A."/>
            <person name="Gabaldon T."/>
            <person name="Grigoriev I.V."/>
        </authorList>
    </citation>
    <scope>NUCLEOTIDE SEQUENCE [LARGE SCALE GENOMIC DNA]</scope>
    <source>
        <strain evidence="4">NRRL 1555(-)</strain>
    </source>
</reference>
<dbReference type="Gene3D" id="1.10.287.1490">
    <property type="match status" value="1"/>
</dbReference>
<dbReference type="GeneID" id="29004276"/>
<dbReference type="AlphaFoldDB" id="A0A162ZW02"/>
<keyword evidence="1" id="KW-0175">Coiled coil</keyword>
<dbReference type="Proteomes" id="UP000077315">
    <property type="component" value="Unassembled WGS sequence"/>
</dbReference>
<protein>
    <submittedName>
        <fullName evidence="3">Uncharacterized protein</fullName>
    </submittedName>
</protein>
<keyword evidence="2" id="KW-0812">Transmembrane</keyword>
<evidence type="ECO:0000313" key="3">
    <source>
        <dbReference type="EMBL" id="OAD69401.1"/>
    </source>
</evidence>
<evidence type="ECO:0000256" key="1">
    <source>
        <dbReference type="SAM" id="Coils"/>
    </source>
</evidence>
<evidence type="ECO:0000256" key="2">
    <source>
        <dbReference type="SAM" id="Phobius"/>
    </source>
</evidence>
<gene>
    <name evidence="3" type="ORF">PHYBLDRAFT_78507</name>
</gene>
<dbReference type="VEuPathDB" id="FungiDB:PHYBLDRAFT_78507"/>
<feature type="coiled-coil region" evidence="1">
    <location>
        <begin position="31"/>
        <end position="169"/>
    </location>
</feature>
<proteinExistence type="predicted"/>
<dbReference type="RefSeq" id="XP_018287441.1">
    <property type="nucleotide sequence ID" value="XM_018443371.1"/>
</dbReference>
<dbReference type="InParanoid" id="A0A162ZW02"/>
<sequence>MPVIIVTFAILPILFSFLFFYFNMSTINNSVNQNQNSLESKQNEARRLEMEYDALVNECRDQEYDIEFEKKRQQELQKNHQSLSSNLTKLRQQLDTLRSQGTPETYCEYLRQELKANLELDDQLKAQLEPLTEQLESLEQECNNDPEVLRQKDEKIHELKAELERVQSKLRSLRQ</sequence>
<keyword evidence="2" id="KW-0472">Membrane</keyword>
<dbReference type="EMBL" id="KV440992">
    <property type="protein sequence ID" value="OAD69401.1"/>
    <property type="molecule type" value="Genomic_DNA"/>
</dbReference>
<accession>A0A162ZW02</accession>